<dbReference type="InterPro" id="IPR013154">
    <property type="entry name" value="ADH-like_N"/>
</dbReference>
<dbReference type="EMBL" id="JFKB01000018">
    <property type="protein sequence ID" value="OSQ44621.1"/>
    <property type="molecule type" value="Genomic_DNA"/>
</dbReference>
<dbReference type="Pfam" id="PF00107">
    <property type="entry name" value="ADH_zinc_N"/>
    <property type="match status" value="1"/>
</dbReference>
<sequence length="357" mass="38232">MKALRFYAAKDLRIEEIQEPSPGPGQVKIRNHYVGICGTDLHEYLHGPIFIPKENESHPYSGATIPQVLGHEFGGVIEEIGDGVTNVKVGDRVSVQPLVMAREGEYFSDRGMFQLNTGLALVGLSWQSGGMSGAAVVNDYNVFKVPDALSDQEAALVEPTAVCVYACDRGGVTGGQSVFVSGAGPIGILTLLSAKAFGATQLFVSDLNDTRLDLAREILPEVITLNPARDNVGDVIRSKTLGGVGCDVALECVGNEKALQSCVDAVRKHGVVVQVGVHPGEGKINWFDVTFKNIDIRGSWCYPTYLWPRVMDLIATGAIPAKKVVTKNIKLDDAVTEGFDTLCDPAGAHLKILIDVT</sequence>
<keyword evidence="4 7" id="KW-0862">Zinc</keyword>
<dbReference type="Pfam" id="PF08240">
    <property type="entry name" value="ADH_N"/>
    <property type="match status" value="1"/>
</dbReference>
<keyword evidence="6" id="KW-0520">NAD</keyword>
<comment type="cofactor">
    <cofactor evidence="1 7">
        <name>Zn(2+)</name>
        <dbReference type="ChEBI" id="CHEBI:29105"/>
    </cofactor>
</comment>
<evidence type="ECO:0000259" key="8">
    <source>
        <dbReference type="SMART" id="SM00829"/>
    </source>
</evidence>
<dbReference type="CDD" id="cd08233">
    <property type="entry name" value="butanediol_DH_like"/>
    <property type="match status" value="1"/>
</dbReference>
<dbReference type="PANTHER" id="PTHR43161">
    <property type="entry name" value="SORBITOL DEHYDROGENASE"/>
    <property type="match status" value="1"/>
</dbReference>
<reference evidence="9 10" key="1">
    <citation type="submission" date="2014-03" db="EMBL/GenBank/DDBJ databases">
        <title>The draft genome sequence of Thalassospira alkalitolerans JCM 18968.</title>
        <authorList>
            <person name="Lai Q."/>
            <person name="Shao Z."/>
        </authorList>
    </citation>
    <scope>NUCLEOTIDE SEQUENCE [LARGE SCALE GENOMIC DNA]</scope>
    <source>
        <strain evidence="9 10">JCM 18968</strain>
    </source>
</reference>
<dbReference type="GO" id="GO:0016616">
    <property type="term" value="F:oxidoreductase activity, acting on the CH-OH group of donors, NAD or NADP as acceptor"/>
    <property type="evidence" value="ECO:0007669"/>
    <property type="project" value="UniProtKB-ARBA"/>
</dbReference>
<keyword evidence="10" id="KW-1185">Reference proteome</keyword>
<dbReference type="SMART" id="SM00829">
    <property type="entry name" value="PKS_ER"/>
    <property type="match status" value="1"/>
</dbReference>
<dbReference type="InterPro" id="IPR020843">
    <property type="entry name" value="ER"/>
</dbReference>
<dbReference type="Gene3D" id="3.90.180.10">
    <property type="entry name" value="Medium-chain alcohol dehydrogenases, catalytic domain"/>
    <property type="match status" value="1"/>
</dbReference>
<gene>
    <name evidence="9" type="ORF">TALK_18800</name>
</gene>
<dbReference type="Gene3D" id="3.40.50.720">
    <property type="entry name" value="NAD(P)-binding Rossmann-like Domain"/>
    <property type="match status" value="1"/>
</dbReference>
<organism evidence="9 10">
    <name type="scientific">Thalassospira alkalitolerans</name>
    <dbReference type="NCBI Taxonomy" id="1293890"/>
    <lineage>
        <taxon>Bacteria</taxon>
        <taxon>Pseudomonadati</taxon>
        <taxon>Pseudomonadota</taxon>
        <taxon>Alphaproteobacteria</taxon>
        <taxon>Rhodospirillales</taxon>
        <taxon>Thalassospiraceae</taxon>
        <taxon>Thalassospira</taxon>
    </lineage>
</organism>
<dbReference type="PANTHER" id="PTHR43161:SF23">
    <property type="entry name" value="(R,R)-BUTANEDIOL DEHYDROGENASE-RELATED"/>
    <property type="match status" value="1"/>
</dbReference>
<dbReference type="InterPro" id="IPR011032">
    <property type="entry name" value="GroES-like_sf"/>
</dbReference>
<dbReference type="InterPro" id="IPR036291">
    <property type="entry name" value="NAD(P)-bd_dom_sf"/>
</dbReference>
<dbReference type="RefSeq" id="WP_085620701.1">
    <property type="nucleotide sequence ID" value="NZ_CAXBPE010000008.1"/>
</dbReference>
<keyword evidence="3 7" id="KW-0479">Metal-binding</keyword>
<dbReference type="AlphaFoldDB" id="A0A1Y2L733"/>
<keyword evidence="5" id="KW-0560">Oxidoreductase</keyword>
<dbReference type="Proteomes" id="UP000193396">
    <property type="component" value="Unassembled WGS sequence"/>
</dbReference>
<protein>
    <submittedName>
        <fullName evidence="9">Zinc-binding dehydrogenase</fullName>
    </submittedName>
</protein>
<comment type="caution">
    <text evidence="9">The sequence shown here is derived from an EMBL/GenBank/DDBJ whole genome shotgun (WGS) entry which is preliminary data.</text>
</comment>
<dbReference type="OrthoDB" id="9809185at2"/>
<dbReference type="SUPFAM" id="SSF51735">
    <property type="entry name" value="NAD(P)-binding Rossmann-fold domains"/>
    <property type="match status" value="1"/>
</dbReference>
<comment type="similarity">
    <text evidence="2 7">Belongs to the zinc-containing alcohol dehydrogenase family.</text>
</comment>
<evidence type="ECO:0000256" key="6">
    <source>
        <dbReference type="ARBA" id="ARBA00023027"/>
    </source>
</evidence>
<evidence type="ECO:0000256" key="4">
    <source>
        <dbReference type="ARBA" id="ARBA00022833"/>
    </source>
</evidence>
<evidence type="ECO:0000256" key="5">
    <source>
        <dbReference type="ARBA" id="ARBA00023002"/>
    </source>
</evidence>
<proteinExistence type="inferred from homology"/>
<dbReference type="FunFam" id="3.40.50.720:FF:000068">
    <property type="entry name" value="Sorbitol dehydrogenase"/>
    <property type="match status" value="1"/>
</dbReference>
<feature type="domain" description="Enoyl reductase (ER)" evidence="8">
    <location>
        <begin position="8"/>
        <end position="354"/>
    </location>
</feature>
<evidence type="ECO:0000313" key="10">
    <source>
        <dbReference type="Proteomes" id="UP000193396"/>
    </source>
</evidence>
<dbReference type="SUPFAM" id="SSF50129">
    <property type="entry name" value="GroES-like"/>
    <property type="match status" value="1"/>
</dbReference>
<evidence type="ECO:0000313" key="9">
    <source>
        <dbReference type="EMBL" id="OSQ44621.1"/>
    </source>
</evidence>
<evidence type="ECO:0000256" key="2">
    <source>
        <dbReference type="ARBA" id="ARBA00008072"/>
    </source>
</evidence>
<dbReference type="PROSITE" id="PS00059">
    <property type="entry name" value="ADH_ZINC"/>
    <property type="match status" value="1"/>
</dbReference>
<dbReference type="GO" id="GO:0008270">
    <property type="term" value="F:zinc ion binding"/>
    <property type="evidence" value="ECO:0007669"/>
    <property type="project" value="InterPro"/>
</dbReference>
<evidence type="ECO:0000256" key="3">
    <source>
        <dbReference type="ARBA" id="ARBA00022723"/>
    </source>
</evidence>
<dbReference type="InterPro" id="IPR002328">
    <property type="entry name" value="ADH_Zn_CS"/>
</dbReference>
<evidence type="ECO:0000256" key="1">
    <source>
        <dbReference type="ARBA" id="ARBA00001947"/>
    </source>
</evidence>
<dbReference type="STRING" id="1293890.TALK_18800"/>
<accession>A0A1Y2L733</accession>
<evidence type="ECO:0000256" key="7">
    <source>
        <dbReference type="RuleBase" id="RU361277"/>
    </source>
</evidence>
<dbReference type="InterPro" id="IPR013149">
    <property type="entry name" value="ADH-like_C"/>
</dbReference>
<name>A0A1Y2L733_9PROT</name>